<dbReference type="InterPro" id="IPR036770">
    <property type="entry name" value="Ankyrin_rpt-contain_sf"/>
</dbReference>
<feature type="repeat" description="ANK" evidence="3">
    <location>
        <begin position="240"/>
        <end position="265"/>
    </location>
</feature>
<keyword evidence="2 3" id="KW-0040">ANK repeat</keyword>
<feature type="repeat" description="ANK" evidence="3">
    <location>
        <begin position="304"/>
        <end position="336"/>
    </location>
</feature>
<sequence length="736" mass="79752">MNANDPILHSLTSVIEAARLAGNCDSYTDLPIPILYAGAQGNYFSTDLTDLPVDELAKIHEVDGKIRGLEFRLLGKLILSHLNEVTTYVYVSEDSCLVASVMRTRTEFAGVDIVTYFADDAILTTTTVKLQVTDNGGQKLFRRSHPELDIVELVDYHLAHTRDFASCHGDRQPIFTDLLAVAVLIDESLQRQENDPMNMMLTLVNALGMMNSSDTENIFSDEDDSHEDEQYDEDEEFEEEAKTPLMAAVISGDVEAVKALLSQGAAPDPTLWHETPPLVVAARKGYVEIVRELIAAGTNVNRGFEYPPIFEAALKGQTEVLRVLIEAGANVNACDGDGITPLMDAAYSGHLETVKLLVASGADVNAWGQGETPLLRAAAGGHRNVYDFLYPLVNDDIKKRADKTGDKQIQATLKRKARKKNKAVEKFITNAMYGNLKKVQKAIAQGIDVNAIGSNGCTALMYAASYGHIPVIEALLNAGAEPNILSDSDDGLGEGKTALMMAAESFFASNRVEVIKLLVQAGADVNLKGDNGQTALMCAAFGAFGYIECVKTLIDLGADVNARDDDGNTLLMKVELHGREFRIAPMLRQAGASEEGMAEIALIKASEDGDVQRVRELINTGVNVNHFHGAALGNAAYKGHREIIELLIQAGANVNLGVKSGLTPLARAAHEGHSEIVRLFLQAGADLHARCHDGEGYTALEYAEIALQEGHQGKGHAEVIAFLRSLVHEGRRRKRL</sequence>
<evidence type="ECO:0000256" key="1">
    <source>
        <dbReference type="ARBA" id="ARBA00022737"/>
    </source>
</evidence>
<dbReference type="AlphaFoldDB" id="A0A8S9T6P6"/>
<organism evidence="4 5">
    <name type="scientific">Tolypothrix bouteillei VB521301</name>
    <dbReference type="NCBI Taxonomy" id="1479485"/>
    <lineage>
        <taxon>Bacteria</taxon>
        <taxon>Bacillati</taxon>
        <taxon>Cyanobacteriota</taxon>
        <taxon>Cyanophyceae</taxon>
        <taxon>Nostocales</taxon>
        <taxon>Tolypothrichaceae</taxon>
        <taxon>Tolypothrix</taxon>
    </lineage>
</organism>
<accession>A0A8S9T6P6</accession>
<dbReference type="PRINTS" id="PR01415">
    <property type="entry name" value="ANKYRIN"/>
</dbReference>
<feature type="repeat" description="ANK" evidence="3">
    <location>
        <begin position="494"/>
        <end position="530"/>
    </location>
</feature>
<dbReference type="SUPFAM" id="SSF48403">
    <property type="entry name" value="Ankyrin repeat"/>
    <property type="match status" value="2"/>
</dbReference>
<dbReference type="PROSITE" id="PS50297">
    <property type="entry name" value="ANK_REP_REGION"/>
    <property type="match status" value="9"/>
</dbReference>
<feature type="repeat" description="ANK" evidence="3">
    <location>
        <begin position="660"/>
        <end position="692"/>
    </location>
</feature>
<evidence type="ECO:0008006" key="6">
    <source>
        <dbReference type="Google" id="ProtNLM"/>
    </source>
</evidence>
<keyword evidence="1" id="KW-0677">Repeat</keyword>
<dbReference type="InterPro" id="IPR002110">
    <property type="entry name" value="Ankyrin_rpt"/>
</dbReference>
<dbReference type="PANTHER" id="PTHR24123:SF33">
    <property type="entry name" value="PROTEIN HOS4"/>
    <property type="match status" value="1"/>
</dbReference>
<dbReference type="SMART" id="SM00248">
    <property type="entry name" value="ANK"/>
    <property type="match status" value="11"/>
</dbReference>
<dbReference type="Proteomes" id="UP000029738">
    <property type="component" value="Unassembled WGS sequence"/>
</dbReference>
<dbReference type="OrthoDB" id="508487at2"/>
<dbReference type="PROSITE" id="PS50088">
    <property type="entry name" value="ANK_REPEAT"/>
    <property type="match status" value="9"/>
</dbReference>
<dbReference type="InterPro" id="IPR051165">
    <property type="entry name" value="Multifunctional_ANK_Repeat"/>
</dbReference>
<evidence type="ECO:0000313" key="4">
    <source>
        <dbReference type="EMBL" id="KAF3888140.1"/>
    </source>
</evidence>
<feature type="repeat" description="ANK" evidence="3">
    <location>
        <begin position="627"/>
        <end position="659"/>
    </location>
</feature>
<keyword evidence="5" id="KW-1185">Reference proteome</keyword>
<feature type="repeat" description="ANK" evidence="3">
    <location>
        <begin position="337"/>
        <end position="369"/>
    </location>
</feature>
<evidence type="ECO:0000256" key="2">
    <source>
        <dbReference type="ARBA" id="ARBA00023043"/>
    </source>
</evidence>
<proteinExistence type="predicted"/>
<feature type="repeat" description="ANK" evidence="3">
    <location>
        <begin position="455"/>
        <end position="487"/>
    </location>
</feature>
<gene>
    <name evidence="4" type="ORF">DA73_0400023580</name>
</gene>
<reference evidence="4" key="1">
    <citation type="journal article" date="2015" name="Genome Announc.">
        <title>Draft Genome Sequence of Tolypothrix boutellei Strain VB521301.</title>
        <authorList>
            <person name="Chandrababunaidu M.M."/>
            <person name="Singh D."/>
            <person name="Sen D."/>
            <person name="Bhan S."/>
            <person name="Das S."/>
            <person name="Gupta A."/>
            <person name="Adhikary S.P."/>
            <person name="Tripathy S."/>
        </authorList>
    </citation>
    <scope>NUCLEOTIDE SEQUENCE</scope>
    <source>
        <strain evidence="4">VB521301</strain>
    </source>
</reference>
<dbReference type="EMBL" id="JHEG04000001">
    <property type="protein sequence ID" value="KAF3888140.1"/>
    <property type="molecule type" value="Genomic_DNA"/>
</dbReference>
<dbReference type="Gene3D" id="1.25.40.20">
    <property type="entry name" value="Ankyrin repeat-containing domain"/>
    <property type="match status" value="3"/>
</dbReference>
<dbReference type="Pfam" id="PF12796">
    <property type="entry name" value="Ank_2"/>
    <property type="match status" value="5"/>
</dbReference>
<evidence type="ECO:0000256" key="3">
    <source>
        <dbReference type="PROSITE-ProRule" id="PRU00023"/>
    </source>
</evidence>
<evidence type="ECO:0000313" key="5">
    <source>
        <dbReference type="Proteomes" id="UP000029738"/>
    </source>
</evidence>
<reference evidence="4" key="2">
    <citation type="submission" date="2019-11" db="EMBL/GenBank/DDBJ databases">
        <title>Improved Assembly of Tolypothrix boutellei genome.</title>
        <authorList>
            <person name="Sarangi A.N."/>
            <person name="Mukherjee M."/>
            <person name="Ghosh S."/>
            <person name="Singh D."/>
            <person name="Das A."/>
            <person name="Kant S."/>
            <person name="Prusty A."/>
            <person name="Tripathy S."/>
        </authorList>
    </citation>
    <scope>NUCLEOTIDE SEQUENCE</scope>
    <source>
        <strain evidence="4">VB521301</strain>
    </source>
</reference>
<name>A0A8S9T6P6_9CYAN</name>
<feature type="repeat" description="ANK" evidence="3">
    <location>
        <begin position="531"/>
        <end position="565"/>
    </location>
</feature>
<dbReference type="RefSeq" id="WP_050045233.1">
    <property type="nucleotide sequence ID" value="NZ_JHEG04000001.1"/>
</dbReference>
<protein>
    <recommendedName>
        <fullName evidence="6">Ankyrin</fullName>
    </recommendedName>
</protein>
<dbReference type="PANTHER" id="PTHR24123">
    <property type="entry name" value="ANKYRIN REPEAT-CONTAINING"/>
    <property type="match status" value="1"/>
</dbReference>
<comment type="caution">
    <text evidence="4">The sequence shown here is derived from an EMBL/GenBank/DDBJ whole genome shotgun (WGS) entry which is preliminary data.</text>
</comment>
<feature type="repeat" description="ANK" evidence="3">
    <location>
        <begin position="273"/>
        <end position="301"/>
    </location>
</feature>